<dbReference type="CDD" id="cd06850">
    <property type="entry name" value="biotinyl_domain"/>
    <property type="match status" value="1"/>
</dbReference>
<dbReference type="InterPro" id="IPR050709">
    <property type="entry name" value="Biotin_Carboxyl_Carrier/Decarb"/>
</dbReference>
<dbReference type="GO" id="GO:0006633">
    <property type="term" value="P:fatty acid biosynthetic process"/>
    <property type="evidence" value="ECO:0007669"/>
    <property type="project" value="InterPro"/>
</dbReference>
<dbReference type="EMBL" id="BARV01021982">
    <property type="protein sequence ID" value="GAI29848.1"/>
    <property type="molecule type" value="Genomic_DNA"/>
</dbReference>
<dbReference type="InterPro" id="IPR001249">
    <property type="entry name" value="AcCoA_biotinCC"/>
</dbReference>
<evidence type="ECO:0000256" key="1">
    <source>
        <dbReference type="ARBA" id="ARBA00017562"/>
    </source>
</evidence>
<organism evidence="4">
    <name type="scientific">marine sediment metagenome</name>
    <dbReference type="NCBI Taxonomy" id="412755"/>
    <lineage>
        <taxon>unclassified sequences</taxon>
        <taxon>metagenomes</taxon>
        <taxon>ecological metagenomes</taxon>
    </lineage>
</organism>
<accession>X1MF07</accession>
<dbReference type="NCBIfam" id="TIGR00531">
    <property type="entry name" value="BCCP"/>
    <property type="match status" value="1"/>
</dbReference>
<dbReference type="AlphaFoldDB" id="X1MF07"/>
<dbReference type="PRINTS" id="PR01071">
    <property type="entry name" value="ACOABIOTINCC"/>
</dbReference>
<comment type="caution">
    <text evidence="4">The sequence shown here is derived from an EMBL/GenBank/DDBJ whole genome shotgun (WGS) entry which is preliminary data.</text>
</comment>
<protein>
    <recommendedName>
        <fullName evidence="1">Biotin carboxyl carrier protein of acetyl-CoA carboxylase</fullName>
    </recommendedName>
</protein>
<dbReference type="InterPro" id="IPR011053">
    <property type="entry name" value="Single_hybrid_motif"/>
</dbReference>
<evidence type="ECO:0000259" key="3">
    <source>
        <dbReference type="PROSITE" id="PS50968"/>
    </source>
</evidence>
<dbReference type="GO" id="GO:0009317">
    <property type="term" value="C:acetyl-CoA carboxylase complex"/>
    <property type="evidence" value="ECO:0007669"/>
    <property type="project" value="InterPro"/>
</dbReference>
<dbReference type="Pfam" id="PF00364">
    <property type="entry name" value="Biotin_lipoyl"/>
    <property type="match status" value="1"/>
</dbReference>
<proteinExistence type="predicted"/>
<dbReference type="InterPro" id="IPR000089">
    <property type="entry name" value="Biotin_lipoyl"/>
</dbReference>
<gene>
    <name evidence="4" type="ORF">S06H3_36314</name>
</gene>
<dbReference type="PROSITE" id="PS50968">
    <property type="entry name" value="BIOTINYL_LIPOYL"/>
    <property type="match status" value="1"/>
</dbReference>
<dbReference type="GO" id="GO:0003989">
    <property type="term" value="F:acetyl-CoA carboxylase activity"/>
    <property type="evidence" value="ECO:0007669"/>
    <property type="project" value="InterPro"/>
</dbReference>
<feature type="domain" description="Lipoyl-binding" evidence="3">
    <location>
        <begin position="85"/>
        <end position="161"/>
    </location>
</feature>
<evidence type="ECO:0000313" key="4">
    <source>
        <dbReference type="EMBL" id="GAI29848.1"/>
    </source>
</evidence>
<reference evidence="4" key="1">
    <citation type="journal article" date="2014" name="Front. Microbiol.">
        <title>High frequency of phylogenetically diverse reductive dehalogenase-homologous genes in deep subseafloor sedimentary metagenomes.</title>
        <authorList>
            <person name="Kawai M."/>
            <person name="Futagami T."/>
            <person name="Toyoda A."/>
            <person name="Takaki Y."/>
            <person name="Nishi S."/>
            <person name="Hori S."/>
            <person name="Arai W."/>
            <person name="Tsubouchi T."/>
            <person name="Morono Y."/>
            <person name="Uchiyama I."/>
            <person name="Ito T."/>
            <person name="Fujiyama A."/>
            <person name="Inagaki F."/>
            <person name="Takami H."/>
        </authorList>
    </citation>
    <scope>NUCLEOTIDE SEQUENCE</scope>
    <source>
        <strain evidence="4">Expedition CK06-06</strain>
    </source>
</reference>
<dbReference type="PANTHER" id="PTHR45266">
    <property type="entry name" value="OXALOACETATE DECARBOXYLASE ALPHA CHAIN"/>
    <property type="match status" value="1"/>
</dbReference>
<name>X1MF07_9ZZZZ</name>
<dbReference type="PANTHER" id="PTHR45266:SF3">
    <property type="entry name" value="OXALOACETATE DECARBOXYLASE ALPHA CHAIN"/>
    <property type="match status" value="1"/>
</dbReference>
<sequence length="163" mass="17580">MAQKNSDLQKINELIEIMKENDLVEVEIKHGDDKIFLKRHQPQQLAVTAAPTVGPNISAVPAGTDAAQTSPAEAPISDQKQEYDLVVIKSPIVGTFYATPSPDSDPFVEVGSQVDSQTVVCIVEAMKVMNEIKAETSGTIAEILVSNGQAVEYGQTLFKVKPD</sequence>
<keyword evidence="2" id="KW-0092">Biotin</keyword>
<evidence type="ECO:0000256" key="2">
    <source>
        <dbReference type="ARBA" id="ARBA00023267"/>
    </source>
</evidence>
<dbReference type="SUPFAM" id="SSF51230">
    <property type="entry name" value="Single hybrid motif"/>
    <property type="match status" value="1"/>
</dbReference>
<dbReference type="Gene3D" id="2.40.50.100">
    <property type="match status" value="1"/>
</dbReference>